<dbReference type="EMBL" id="GG693884">
    <property type="protein sequence ID" value="EES51809.1"/>
    <property type="molecule type" value="Genomic_DNA"/>
</dbReference>
<evidence type="ECO:0000313" key="1">
    <source>
        <dbReference type="EMBL" id="EES51809.1"/>
    </source>
</evidence>
<accession>C6I029</accession>
<organism evidence="1 2">
    <name type="scientific">Leptospirillum ferrodiazotrophum</name>
    <dbReference type="NCBI Taxonomy" id="412449"/>
    <lineage>
        <taxon>Bacteria</taxon>
        <taxon>Pseudomonadati</taxon>
        <taxon>Nitrospirota</taxon>
        <taxon>Nitrospiria</taxon>
        <taxon>Nitrospirales</taxon>
        <taxon>Nitrospiraceae</taxon>
        <taxon>Leptospirillum</taxon>
    </lineage>
</organism>
<reference evidence="1 2" key="1">
    <citation type="journal article" date="2009" name="Appl. Environ. Microbiol.">
        <title>Community genomic and proteomic analyses of chemoautotrophic iron-oxidizing "Leptospirillum rubarum" (Group II) and "Leptospirillum ferrodiazotrophum" (Group III) bacteria in acid mine drainage biofilms.</title>
        <authorList>
            <person name="Goltsman D.S."/>
            <person name="Denef V.J."/>
            <person name="Singer S.W."/>
            <person name="VerBerkmoes N.C."/>
            <person name="Lefsrud M."/>
            <person name="Mueller R.S."/>
            <person name="Dick G.J."/>
            <person name="Sun C.L."/>
            <person name="Wheeler K.E."/>
            <person name="Zemla A."/>
            <person name="Baker B.J."/>
            <person name="Hauser L."/>
            <person name="Land M."/>
            <person name="Shah M.B."/>
            <person name="Thelen M.P."/>
            <person name="Hettich R.L."/>
            <person name="Banfield J.F."/>
        </authorList>
    </citation>
    <scope>NUCLEOTIDE SEQUENCE [LARGE SCALE GENOMIC DNA]</scope>
</reference>
<proteinExistence type="predicted"/>
<sequence>MRQRSQSPTRFLDMAWGRLSSRFGMRSIVRVLFRRQFLSVLSSLFLVLFLALPALAVNSPSTGGGDDDSDGGGIFGPVDSFGFVNDDTGGAPVPWVWDFLLFGTLGTGSQFSAGTMGVNSSGTLIYNGPQKAGSTGYGGGLGPEVWVAPSLGFRLLLQGSVYMNGLQTSTSATGLNLKITDKPFFGFAALTVGPVFKLWGSANYFLYAPVDLGYAMTLTSIGSPATVGAPSTLSTTTGSSIYADVGIGLNLRFLMLEAKVAWLPTPNSFGYGADSFFFPLTIGFDL</sequence>
<gene>
    <name evidence="1" type="ORF">UBAL3_95450029</name>
</gene>
<dbReference type="Proteomes" id="UP000009374">
    <property type="component" value="Unassembled WGS sequence"/>
</dbReference>
<name>C6I029_9BACT</name>
<protein>
    <submittedName>
        <fullName evidence="1">Uncharacterized protein</fullName>
    </submittedName>
</protein>
<dbReference type="AlphaFoldDB" id="C6I029"/>
<keyword evidence="2" id="KW-1185">Reference proteome</keyword>
<evidence type="ECO:0000313" key="2">
    <source>
        <dbReference type="Proteomes" id="UP000009374"/>
    </source>
</evidence>